<sequence length="244" mass="27807">MLPQPQGTLHYRTIPFNFTDHLTASNVFQPLPNAFSPQERMVLQTSGHLQRLLSAFFNAPSRVEILYNDIVPYQSSPFLSEDEDESVSNVTTNIVDDDYQTTNTRKDVPSSNKLDMCFERKICMYFGNRMAYEAESMVIPRTRETLELLAVHHYGLGQIFAHQRRTPDFALHAVGRHGDHPGCSFWRDYSLSIPGIIDCYIRETFVEGLLEDSDESSSRSRSHGDGGTIWYNVANPNLYSSNTQ</sequence>
<keyword evidence="2" id="KW-1185">Reference proteome</keyword>
<evidence type="ECO:0000313" key="2">
    <source>
        <dbReference type="Proteomes" id="UP000027586"/>
    </source>
</evidence>
<gene>
    <name evidence="1" type="ORF">LCOR_01743.1</name>
</gene>
<organism evidence="1 2">
    <name type="scientific">Lichtheimia corymbifera JMRC:FSU:9682</name>
    <dbReference type="NCBI Taxonomy" id="1263082"/>
    <lineage>
        <taxon>Eukaryota</taxon>
        <taxon>Fungi</taxon>
        <taxon>Fungi incertae sedis</taxon>
        <taxon>Mucoromycota</taxon>
        <taxon>Mucoromycotina</taxon>
        <taxon>Mucoromycetes</taxon>
        <taxon>Mucorales</taxon>
        <taxon>Lichtheimiaceae</taxon>
        <taxon>Lichtheimia</taxon>
    </lineage>
</organism>
<accession>A0A068RM74</accession>
<name>A0A068RM74_9FUNG</name>
<evidence type="ECO:0000313" key="1">
    <source>
        <dbReference type="EMBL" id="CDH50021.1"/>
    </source>
</evidence>
<dbReference type="Proteomes" id="UP000027586">
    <property type="component" value="Unassembled WGS sequence"/>
</dbReference>
<dbReference type="VEuPathDB" id="FungiDB:LCOR_01743.1"/>
<reference evidence="1" key="1">
    <citation type="submission" date="2013-08" db="EMBL/GenBank/DDBJ databases">
        <title>Gene expansion shapes genome architecture in the human pathogen Lichtheimia corymbifera: an evolutionary genomics analysis in the ancient terrestrial Mucorales (Mucoromycotina).</title>
        <authorList>
            <person name="Schwartze V.U."/>
            <person name="Winter S."/>
            <person name="Shelest E."/>
            <person name="Marcet-Houben M."/>
            <person name="Horn F."/>
            <person name="Wehner S."/>
            <person name="Hoffmann K."/>
            <person name="Riege K."/>
            <person name="Sammeth M."/>
            <person name="Nowrousian M."/>
            <person name="Valiante V."/>
            <person name="Linde J."/>
            <person name="Jacobsen I.D."/>
            <person name="Marz M."/>
            <person name="Brakhage A.A."/>
            <person name="Gabaldon T."/>
            <person name="Bocker S."/>
            <person name="Voigt K."/>
        </authorList>
    </citation>
    <scope>NUCLEOTIDE SEQUENCE [LARGE SCALE GENOMIC DNA]</scope>
    <source>
        <strain evidence="1">FSU 9682</strain>
    </source>
</reference>
<comment type="caution">
    <text evidence="1">The sequence shown here is derived from an EMBL/GenBank/DDBJ whole genome shotgun (WGS) entry which is preliminary data.</text>
</comment>
<dbReference type="EMBL" id="CBTN010000005">
    <property type="protein sequence ID" value="CDH50021.1"/>
    <property type="molecule type" value="Genomic_DNA"/>
</dbReference>
<dbReference type="STRING" id="1263082.A0A068RM74"/>
<protein>
    <submittedName>
        <fullName evidence="1">Uncharacterized protein</fullName>
    </submittedName>
</protein>
<dbReference type="InterPro" id="IPR028978">
    <property type="entry name" value="Chorismate_lyase_/UTRA_dom_sf"/>
</dbReference>
<dbReference type="Gene3D" id="3.40.1410.10">
    <property type="entry name" value="Chorismate lyase-like"/>
    <property type="match status" value="1"/>
</dbReference>
<dbReference type="OrthoDB" id="5673at2759"/>
<dbReference type="AlphaFoldDB" id="A0A068RM74"/>
<proteinExistence type="predicted"/>